<dbReference type="Proteomes" id="UP000887116">
    <property type="component" value="Unassembled WGS sequence"/>
</dbReference>
<protein>
    <submittedName>
        <fullName evidence="1">Uncharacterized protein</fullName>
    </submittedName>
</protein>
<dbReference type="EMBL" id="BMAO01000661">
    <property type="protein sequence ID" value="GFQ68401.1"/>
    <property type="molecule type" value="Genomic_DNA"/>
</dbReference>
<accession>A0A8X6KBZ0</accession>
<gene>
    <name evidence="1" type="primary">Wcon_00923</name>
    <name evidence="1" type="ORF">TNCT_97661</name>
</gene>
<evidence type="ECO:0000313" key="2">
    <source>
        <dbReference type="Proteomes" id="UP000887116"/>
    </source>
</evidence>
<organism evidence="1 2">
    <name type="scientific">Trichonephila clavata</name>
    <name type="common">Joro spider</name>
    <name type="synonym">Nephila clavata</name>
    <dbReference type="NCBI Taxonomy" id="2740835"/>
    <lineage>
        <taxon>Eukaryota</taxon>
        <taxon>Metazoa</taxon>
        <taxon>Ecdysozoa</taxon>
        <taxon>Arthropoda</taxon>
        <taxon>Chelicerata</taxon>
        <taxon>Arachnida</taxon>
        <taxon>Araneae</taxon>
        <taxon>Araneomorphae</taxon>
        <taxon>Entelegynae</taxon>
        <taxon>Araneoidea</taxon>
        <taxon>Nephilidae</taxon>
        <taxon>Trichonephila</taxon>
    </lineage>
</organism>
<comment type="caution">
    <text evidence="1">The sequence shown here is derived from an EMBL/GenBank/DDBJ whole genome shotgun (WGS) entry which is preliminary data.</text>
</comment>
<sequence length="608" mass="66551">MLGLLSGLGKGALEGKYERKLLERKRFEEFQKQYMEQQLKAQELLPGEKEYIANVPRYQRAIDLAYEKLSAAEGALPDSKFSRLFYGDKINSVMDIVRDEDKVNARNEFSRYLEGELLPAIMQIEGLPMNEYSVKSFKEKFNVNKLSAESWRKFFDETREKLDARAGDIQGKIRGLDETQLSQLMQDPQIQATVKEEATRKLDSQIEGLSDGELDALVKLSGNPEIIDEPPEIKKNFFRELGLQIIADVPAVAIGMALGAPLGPIGMFIGGSLGSLVGAYAGTAAERGIAGDQNALSNAFTDTKEDAPLILAAHGLGNVVAKGGKAVTGLFKQGREPVRNVVSRGFDAAIKDVPNIKVNDVGEFLKSTTKETSNPFQRIVAKDLAKKFSSKDGNYTSKEFADILSGLRESSRNLAKKYDVPENQIRDIVSKLEEHFLPLRANVSKTMGLLSGASSALEKGNVRKVAEIFSELPEKIAIDNGVFTKDQVIRGFLLENADAIRNKFIAPVASEKLTEFANKTGWFGHLSGGAVKEVLAQIGLNGFADGKIAKLFAEYSFGSAKDPVTRELLSALQGKIIEEQSGFILEMLKKAAMSGGKVALRGRVKGDD</sequence>
<name>A0A8X6KBZ0_TRICU</name>
<dbReference type="AlphaFoldDB" id="A0A8X6KBZ0"/>
<keyword evidence="2" id="KW-1185">Reference proteome</keyword>
<reference evidence="1" key="1">
    <citation type="submission" date="2020-07" db="EMBL/GenBank/DDBJ databases">
        <title>Multicomponent nature underlies the extraordinary mechanical properties of spider dragline silk.</title>
        <authorList>
            <person name="Kono N."/>
            <person name="Nakamura H."/>
            <person name="Mori M."/>
            <person name="Yoshida Y."/>
            <person name="Ohtoshi R."/>
            <person name="Malay A.D."/>
            <person name="Moran D.A.P."/>
            <person name="Tomita M."/>
            <person name="Numata K."/>
            <person name="Arakawa K."/>
        </authorList>
    </citation>
    <scope>NUCLEOTIDE SEQUENCE</scope>
</reference>
<proteinExistence type="predicted"/>
<evidence type="ECO:0000313" key="1">
    <source>
        <dbReference type="EMBL" id="GFQ68401.1"/>
    </source>
</evidence>